<dbReference type="EMBL" id="BAAAGE010000002">
    <property type="protein sequence ID" value="GAA0720366.1"/>
    <property type="molecule type" value="Genomic_DNA"/>
</dbReference>
<dbReference type="RefSeq" id="WP_343912221.1">
    <property type="nucleotide sequence ID" value="NZ_BAAAGE010000002.1"/>
</dbReference>
<feature type="transmembrane region" description="Helical" evidence="2">
    <location>
        <begin position="44"/>
        <end position="64"/>
    </location>
</feature>
<reference evidence="3 4" key="1">
    <citation type="journal article" date="2019" name="Int. J. Syst. Evol. Microbiol.">
        <title>The Global Catalogue of Microorganisms (GCM) 10K type strain sequencing project: providing services to taxonomists for standard genome sequencing and annotation.</title>
        <authorList>
            <consortium name="The Broad Institute Genomics Platform"/>
            <consortium name="The Broad Institute Genome Sequencing Center for Infectious Disease"/>
            <person name="Wu L."/>
            <person name="Ma J."/>
        </authorList>
    </citation>
    <scope>NUCLEOTIDE SEQUENCE [LARGE SCALE GENOMIC DNA]</scope>
    <source>
        <strain evidence="3 4">JCM 15974</strain>
    </source>
</reference>
<sequence length="263" mass="30772">MKDKEDELLSVQYRIEKSGMKQQKLENRLVTISDELKRSKRNSLIFMIFFLLVIAGMSFGMYYLSKGDSKFISDESVDAKADMDRIQQMNDSLKDELTKLKSDILIYKQNLKTGSDDIENVMLSDSLNLVDSTNTKKKKYKKQHCYVKRVFRNNGVIFIEADFIEFYKGKKAVQKAKENNDAEYDIDKNGDTLYFLYKNYYVSNLNAKLRRLELNDKVRIQNLNQISKGFPLKAFEKIISDNPIMVLEMHDGIVYRITQQKLP</sequence>
<name>A0ABN1IS89_9FLAO</name>
<accession>A0ABN1IS89</accession>
<evidence type="ECO:0000256" key="1">
    <source>
        <dbReference type="SAM" id="Coils"/>
    </source>
</evidence>
<gene>
    <name evidence="3" type="ORF">GCM10009430_20460</name>
</gene>
<evidence type="ECO:0000313" key="3">
    <source>
        <dbReference type="EMBL" id="GAA0720366.1"/>
    </source>
</evidence>
<evidence type="ECO:0000256" key="2">
    <source>
        <dbReference type="SAM" id="Phobius"/>
    </source>
</evidence>
<evidence type="ECO:0000313" key="4">
    <source>
        <dbReference type="Proteomes" id="UP001501758"/>
    </source>
</evidence>
<dbReference type="Proteomes" id="UP001501758">
    <property type="component" value="Unassembled WGS sequence"/>
</dbReference>
<keyword evidence="2" id="KW-1133">Transmembrane helix</keyword>
<organism evidence="3 4">
    <name type="scientific">Aquimarina litoralis</name>
    <dbReference type="NCBI Taxonomy" id="584605"/>
    <lineage>
        <taxon>Bacteria</taxon>
        <taxon>Pseudomonadati</taxon>
        <taxon>Bacteroidota</taxon>
        <taxon>Flavobacteriia</taxon>
        <taxon>Flavobacteriales</taxon>
        <taxon>Flavobacteriaceae</taxon>
        <taxon>Aquimarina</taxon>
    </lineage>
</organism>
<keyword evidence="1" id="KW-0175">Coiled coil</keyword>
<protein>
    <submittedName>
        <fullName evidence="3">Uncharacterized protein</fullName>
    </submittedName>
</protein>
<keyword evidence="2" id="KW-0812">Transmembrane</keyword>
<keyword evidence="2" id="KW-0472">Membrane</keyword>
<comment type="caution">
    <text evidence="3">The sequence shown here is derived from an EMBL/GenBank/DDBJ whole genome shotgun (WGS) entry which is preliminary data.</text>
</comment>
<proteinExistence type="predicted"/>
<keyword evidence="4" id="KW-1185">Reference proteome</keyword>
<feature type="coiled-coil region" evidence="1">
    <location>
        <begin position="76"/>
        <end position="110"/>
    </location>
</feature>